<organism evidence="7 8">
    <name type="scientific">Pycnococcus provasolii</name>
    <dbReference type="NCBI Taxonomy" id="41880"/>
    <lineage>
        <taxon>Eukaryota</taxon>
        <taxon>Viridiplantae</taxon>
        <taxon>Chlorophyta</taxon>
        <taxon>Pseudoscourfieldiophyceae</taxon>
        <taxon>Pseudoscourfieldiales</taxon>
        <taxon>Pycnococcaceae</taxon>
        <taxon>Pycnococcus</taxon>
    </lineage>
</organism>
<accession>A0A830HBQ2</accession>
<keyword evidence="4" id="KW-0446">Lipid-binding</keyword>
<dbReference type="Pfam" id="PF00887">
    <property type="entry name" value="ACBP"/>
    <property type="match status" value="1"/>
</dbReference>
<dbReference type="InterPro" id="IPR000582">
    <property type="entry name" value="Acyl-CoA-binding_protein"/>
</dbReference>
<protein>
    <submittedName>
        <fullName evidence="7">Acyl-CoA-binding domain-containing protein 5</fullName>
    </submittedName>
</protein>
<comment type="similarity">
    <text evidence="1">Belongs to the ACBP family.</text>
</comment>
<evidence type="ECO:0000256" key="1">
    <source>
        <dbReference type="ARBA" id="ARBA00005567"/>
    </source>
</evidence>
<evidence type="ECO:0000313" key="8">
    <source>
        <dbReference type="Proteomes" id="UP000660262"/>
    </source>
</evidence>
<evidence type="ECO:0000259" key="6">
    <source>
        <dbReference type="PROSITE" id="PS51228"/>
    </source>
</evidence>
<dbReference type="Proteomes" id="UP000660262">
    <property type="component" value="Unassembled WGS sequence"/>
</dbReference>
<dbReference type="EMBL" id="BNJQ01000008">
    <property type="protein sequence ID" value="GHP04504.1"/>
    <property type="molecule type" value="Genomic_DNA"/>
</dbReference>
<dbReference type="AlphaFoldDB" id="A0A830HBQ2"/>
<feature type="region of interest" description="Disordered" evidence="5">
    <location>
        <begin position="112"/>
        <end position="131"/>
    </location>
</feature>
<sequence>MDNAASATRGCPLPYPLKFEEAKRFVDTNAHIEKDFDTETRLVLYALARQAKDGPCTDPRPWAWDAVAAAKWTTYRALGDMIVPEAWRLYVKTLDEALPAWWELAEKQKLSEASGAPATENGNGHGADADVEDPVVGPCAADVVNVSAPSPALSMALAQAQPGTWVEVESAGVLPRARFEHDCAVVGTALYVAFGNAGGRCLADVHRLDLLTMTWHEIGDASSGGDQPRATAGHTLTAVGSRLVLIGGYARSNALAGNGRLEAWQLDTADASARWHRIDAGGDVPDARACHTTCRVGSRLYVYGGENTARKVLGDLHYLELANPARPRWVCVDSASGNVPPPRAGHTACSHGAGQDAEMVLFGGGTRSDVYSDVYSFRPDPPRWERLVLDGPAPEPRSGHASALVSGRYWFVAGGGNGSGGVEATRVLDLARRAWLPQAVASVAPTYVKAEGLSVATVGHTDDGSAVLLCFGGYNGRTHAKTHVLVAPLVDRCETLSPAMAGEGEKDDDVEGNLRARIAQLENELAELRQRVSASDT</sequence>
<dbReference type="SUPFAM" id="SSF50965">
    <property type="entry name" value="Galactose oxidase, central domain"/>
    <property type="match status" value="1"/>
</dbReference>
<dbReference type="InterPro" id="IPR011043">
    <property type="entry name" value="Gal_Oxase/kelch_b-propeller"/>
</dbReference>
<dbReference type="SUPFAM" id="SSF47027">
    <property type="entry name" value="Acyl-CoA binding protein"/>
    <property type="match status" value="1"/>
</dbReference>
<dbReference type="InterPro" id="IPR014352">
    <property type="entry name" value="FERM/acyl-CoA-bd_prot_sf"/>
</dbReference>
<gene>
    <name evidence="7" type="ORF">PPROV_000325800</name>
</gene>
<dbReference type="InterPro" id="IPR035984">
    <property type="entry name" value="Acyl-CoA-binding_sf"/>
</dbReference>
<dbReference type="Pfam" id="PF24681">
    <property type="entry name" value="Kelch_KLHDC2_KLHL20_DRC7"/>
    <property type="match status" value="1"/>
</dbReference>
<dbReference type="Gene3D" id="2.120.10.80">
    <property type="entry name" value="Kelch-type beta propeller"/>
    <property type="match status" value="2"/>
</dbReference>
<evidence type="ECO:0000256" key="3">
    <source>
        <dbReference type="ARBA" id="ARBA00022737"/>
    </source>
</evidence>
<dbReference type="PANTHER" id="PTHR46093">
    <property type="entry name" value="ACYL-COA-BINDING DOMAIN-CONTAINING PROTEIN 5"/>
    <property type="match status" value="1"/>
</dbReference>
<evidence type="ECO:0000256" key="4">
    <source>
        <dbReference type="ARBA" id="ARBA00023121"/>
    </source>
</evidence>
<dbReference type="GO" id="GO:0000062">
    <property type="term" value="F:fatty-acyl-CoA binding"/>
    <property type="evidence" value="ECO:0007669"/>
    <property type="project" value="InterPro"/>
</dbReference>
<keyword evidence="3" id="KW-0677">Repeat</keyword>
<name>A0A830HBQ2_9CHLO</name>
<evidence type="ECO:0000256" key="2">
    <source>
        <dbReference type="ARBA" id="ARBA00022441"/>
    </source>
</evidence>
<keyword evidence="2" id="KW-0880">Kelch repeat</keyword>
<feature type="domain" description="ACB" evidence="6">
    <location>
        <begin position="15"/>
        <end position="103"/>
    </location>
</feature>
<keyword evidence="8" id="KW-1185">Reference proteome</keyword>
<dbReference type="PANTHER" id="PTHR46093:SF3">
    <property type="entry name" value="ACYL-COA-BINDING DOMAIN-CONTAINING PROTEIN 4"/>
    <property type="match status" value="1"/>
</dbReference>
<dbReference type="Gene3D" id="1.20.80.10">
    <property type="match status" value="1"/>
</dbReference>
<comment type="caution">
    <text evidence="7">The sequence shown here is derived from an EMBL/GenBank/DDBJ whole genome shotgun (WGS) entry which is preliminary data.</text>
</comment>
<dbReference type="PROSITE" id="PS51228">
    <property type="entry name" value="ACB_2"/>
    <property type="match status" value="1"/>
</dbReference>
<dbReference type="InterPro" id="IPR015915">
    <property type="entry name" value="Kelch-typ_b-propeller"/>
</dbReference>
<reference evidence="7" key="1">
    <citation type="submission" date="2020-10" db="EMBL/GenBank/DDBJ databases">
        <title>Unveiling of a novel bifunctional photoreceptor, Dualchrome1, isolated from a cosmopolitan green alga.</title>
        <authorList>
            <person name="Suzuki S."/>
            <person name="Kawachi M."/>
        </authorList>
    </citation>
    <scope>NUCLEOTIDE SEQUENCE</scope>
    <source>
        <strain evidence="7">NIES 2893</strain>
    </source>
</reference>
<proteinExistence type="inferred from homology"/>
<dbReference type="OrthoDB" id="10251809at2759"/>
<evidence type="ECO:0000313" key="7">
    <source>
        <dbReference type="EMBL" id="GHP04504.1"/>
    </source>
</evidence>
<evidence type="ECO:0000256" key="5">
    <source>
        <dbReference type="SAM" id="MobiDB-lite"/>
    </source>
</evidence>